<dbReference type="InterPro" id="IPR030970">
    <property type="entry name" value="ABC_MlaD"/>
</dbReference>
<keyword evidence="4" id="KW-1185">Reference proteome</keyword>
<reference evidence="3 4" key="1">
    <citation type="submission" date="2017-06" db="EMBL/GenBank/DDBJ databases">
        <authorList>
            <person name="Kim H.J."/>
            <person name="Triplett B.A."/>
        </authorList>
    </citation>
    <scope>NUCLEOTIDE SEQUENCE [LARGE SCALE GENOMIC DNA]</scope>
    <source>
        <strain evidence="3 4">B29T1</strain>
    </source>
</reference>
<dbReference type="AlphaFoldDB" id="A0A212QNH7"/>
<protein>
    <submittedName>
        <fullName evidence="3">Phospholipid/cholesterol/gamma-HCH transport system substrate-binding protein</fullName>
    </submittedName>
</protein>
<dbReference type="OrthoDB" id="7164001at2"/>
<dbReference type="RefSeq" id="WP_088559970.1">
    <property type="nucleotide sequence ID" value="NZ_FYEH01000002.1"/>
</dbReference>
<dbReference type="PANTHER" id="PTHR33371">
    <property type="entry name" value="INTERMEMBRANE PHOSPHOLIPID TRANSPORT SYSTEM BINDING PROTEIN MLAD-RELATED"/>
    <property type="match status" value="1"/>
</dbReference>
<organism evidence="3 4">
    <name type="scientific">Arboricoccus pini</name>
    <dbReference type="NCBI Taxonomy" id="1963835"/>
    <lineage>
        <taxon>Bacteria</taxon>
        <taxon>Pseudomonadati</taxon>
        <taxon>Pseudomonadota</taxon>
        <taxon>Alphaproteobacteria</taxon>
        <taxon>Geminicoccales</taxon>
        <taxon>Geminicoccaceae</taxon>
        <taxon>Arboricoccus</taxon>
    </lineage>
</organism>
<evidence type="ECO:0000313" key="3">
    <source>
        <dbReference type="EMBL" id="SNB60945.1"/>
    </source>
</evidence>
<dbReference type="InterPro" id="IPR052336">
    <property type="entry name" value="MlaD_Phospholipid_Transporter"/>
</dbReference>
<sequence length="155" mass="16396">MRQNLVETILGAVVLLLAIGFLGWAYTRSNVGSPTGYTLNAAFDRIDGLDVGSDVRISGIKVGSVLSQRLDKKTYRADVSFSVENGIELPRDSSAAIVSASLLGGKYLALTPGGEDEALKDGQSITITQSSINLEDLIGQYIFGSGQRGQSNQAQ</sequence>
<evidence type="ECO:0000259" key="2">
    <source>
        <dbReference type="Pfam" id="PF02470"/>
    </source>
</evidence>
<dbReference type="Proteomes" id="UP000197065">
    <property type="component" value="Unassembled WGS sequence"/>
</dbReference>
<feature type="transmembrane region" description="Helical" evidence="1">
    <location>
        <begin position="5"/>
        <end position="26"/>
    </location>
</feature>
<name>A0A212QNH7_9PROT</name>
<proteinExistence type="predicted"/>
<dbReference type="PANTHER" id="PTHR33371:SF4">
    <property type="entry name" value="INTERMEMBRANE PHOSPHOLIPID TRANSPORT SYSTEM BINDING PROTEIN MLAD"/>
    <property type="match status" value="1"/>
</dbReference>
<dbReference type="NCBIfam" id="TIGR04430">
    <property type="entry name" value="OM_asym_MlaD"/>
    <property type="match status" value="1"/>
</dbReference>
<gene>
    <name evidence="3" type="ORF">SAMN07250955_10290</name>
</gene>
<evidence type="ECO:0000313" key="4">
    <source>
        <dbReference type="Proteomes" id="UP000197065"/>
    </source>
</evidence>
<dbReference type="Pfam" id="PF02470">
    <property type="entry name" value="MlaD"/>
    <property type="match status" value="1"/>
</dbReference>
<dbReference type="GO" id="GO:0005548">
    <property type="term" value="F:phospholipid transporter activity"/>
    <property type="evidence" value="ECO:0007669"/>
    <property type="project" value="TreeGrafter"/>
</dbReference>
<dbReference type="InterPro" id="IPR003399">
    <property type="entry name" value="Mce/MlaD"/>
</dbReference>
<feature type="domain" description="Mce/MlaD" evidence="2">
    <location>
        <begin position="36"/>
        <end position="113"/>
    </location>
</feature>
<keyword evidence="1" id="KW-0812">Transmembrane</keyword>
<keyword evidence="1" id="KW-0472">Membrane</keyword>
<accession>A0A212QNH7</accession>
<evidence type="ECO:0000256" key="1">
    <source>
        <dbReference type="SAM" id="Phobius"/>
    </source>
</evidence>
<keyword evidence="1" id="KW-1133">Transmembrane helix</keyword>
<dbReference type="EMBL" id="FYEH01000002">
    <property type="protein sequence ID" value="SNB60945.1"/>
    <property type="molecule type" value="Genomic_DNA"/>
</dbReference>
<dbReference type="GO" id="GO:0005543">
    <property type="term" value="F:phospholipid binding"/>
    <property type="evidence" value="ECO:0007669"/>
    <property type="project" value="TreeGrafter"/>
</dbReference>